<accession>A0A7E4UY71</accession>
<proteinExistence type="predicted"/>
<evidence type="ECO:0000313" key="2">
    <source>
        <dbReference type="WBParaSite" id="Pan_g14250.t1"/>
    </source>
</evidence>
<dbReference type="WBParaSite" id="Pan_g14250.t1">
    <property type="protein sequence ID" value="Pan_g14250.t1"/>
    <property type="gene ID" value="Pan_g14250"/>
</dbReference>
<dbReference type="Proteomes" id="UP000492821">
    <property type="component" value="Unassembled WGS sequence"/>
</dbReference>
<protein>
    <submittedName>
        <fullName evidence="2">Uncharacterized protein</fullName>
    </submittedName>
</protein>
<evidence type="ECO:0000313" key="1">
    <source>
        <dbReference type="Proteomes" id="UP000492821"/>
    </source>
</evidence>
<dbReference type="AlphaFoldDB" id="A0A7E4UY71"/>
<reference evidence="1" key="1">
    <citation type="journal article" date="2013" name="Genetics">
        <title>The draft genome and transcriptome of Panagrellus redivivus are shaped by the harsh demands of a free-living lifestyle.</title>
        <authorList>
            <person name="Srinivasan J."/>
            <person name="Dillman A.R."/>
            <person name="Macchietto M.G."/>
            <person name="Heikkinen L."/>
            <person name="Lakso M."/>
            <person name="Fracchia K.M."/>
            <person name="Antoshechkin I."/>
            <person name="Mortazavi A."/>
            <person name="Wong G."/>
            <person name="Sternberg P.W."/>
        </authorList>
    </citation>
    <scope>NUCLEOTIDE SEQUENCE [LARGE SCALE GENOMIC DNA]</scope>
    <source>
        <strain evidence="1">MT8872</strain>
    </source>
</reference>
<organism evidence="1 2">
    <name type="scientific">Panagrellus redivivus</name>
    <name type="common">Microworm</name>
    <dbReference type="NCBI Taxonomy" id="6233"/>
    <lineage>
        <taxon>Eukaryota</taxon>
        <taxon>Metazoa</taxon>
        <taxon>Ecdysozoa</taxon>
        <taxon>Nematoda</taxon>
        <taxon>Chromadorea</taxon>
        <taxon>Rhabditida</taxon>
        <taxon>Tylenchina</taxon>
        <taxon>Panagrolaimomorpha</taxon>
        <taxon>Panagrolaimoidea</taxon>
        <taxon>Panagrolaimidae</taxon>
        <taxon>Panagrellus</taxon>
    </lineage>
</organism>
<keyword evidence="1" id="KW-1185">Reference proteome</keyword>
<name>A0A7E4UY71_PANRE</name>
<sequence length="109" mass="12974">MFNKSTHISDIFVQFYIATTMNPPKSVFANQPPNAWSTLPTFNSRRAESLIQLHRGLLDASRYEMSDTYRDVRDELRAAYVSTPPDVRVQQWLERQQQRREWFSLRYTT</sequence>
<reference evidence="2" key="2">
    <citation type="submission" date="2020-10" db="UniProtKB">
        <authorList>
            <consortium name="WormBaseParasite"/>
        </authorList>
    </citation>
    <scope>IDENTIFICATION</scope>
</reference>